<evidence type="ECO:0000313" key="3">
    <source>
        <dbReference type="EMBL" id="MDB7983024.1"/>
    </source>
</evidence>
<evidence type="ECO:0000256" key="2">
    <source>
        <dbReference type="ARBA" id="ARBA00022649"/>
    </source>
</evidence>
<dbReference type="Proteomes" id="UP001212981">
    <property type="component" value="Unassembled WGS sequence"/>
</dbReference>
<dbReference type="Gene3D" id="1.10.1220.10">
    <property type="entry name" value="Met repressor-like"/>
    <property type="match status" value="1"/>
</dbReference>
<dbReference type="InterPro" id="IPR013321">
    <property type="entry name" value="Arc_rbn_hlx_hlx"/>
</dbReference>
<keyword evidence="2" id="KW-1277">Toxin-antitoxin system</keyword>
<protein>
    <submittedName>
        <fullName evidence="3">Type II toxin-antitoxin system RelB/DinJ family antitoxin</fullName>
    </submittedName>
</protein>
<dbReference type="EMBL" id="JAQLXO010000019">
    <property type="protein sequence ID" value="MDB7983024.1"/>
    <property type="molecule type" value="Genomic_DNA"/>
</dbReference>
<dbReference type="GO" id="GO:0006355">
    <property type="term" value="P:regulation of DNA-templated transcription"/>
    <property type="evidence" value="ECO:0007669"/>
    <property type="project" value="InterPro"/>
</dbReference>
<sequence length="90" mass="10189">MSASENMVNISFRASKEDKQAAEKVCKQLGLSMSTALNIFIKAVGREQRIPFDLTLDPFYAPENMAYIKKQIEDVHNGTITLEEHDLIED</sequence>
<accession>A0AAW6CZM5</accession>
<comment type="similarity">
    <text evidence="1">Belongs to the RelB/DinJ antitoxin family.</text>
</comment>
<dbReference type="PANTHER" id="PTHR38781">
    <property type="entry name" value="ANTITOXIN DINJ-RELATED"/>
    <property type="match status" value="1"/>
</dbReference>
<evidence type="ECO:0000256" key="1">
    <source>
        <dbReference type="ARBA" id="ARBA00010562"/>
    </source>
</evidence>
<evidence type="ECO:0000313" key="4">
    <source>
        <dbReference type="Proteomes" id="UP001212981"/>
    </source>
</evidence>
<reference evidence="3" key="1">
    <citation type="submission" date="2023-01" db="EMBL/GenBank/DDBJ databases">
        <title>Human gut microbiome strain richness.</title>
        <authorList>
            <person name="Chen-Liaw A."/>
        </authorList>
    </citation>
    <scope>NUCLEOTIDE SEQUENCE</scope>
    <source>
        <strain evidence="3">D8_m1001271B151109d0_201107</strain>
    </source>
</reference>
<dbReference type="NCBIfam" id="TIGR02384">
    <property type="entry name" value="RelB_DinJ"/>
    <property type="match status" value="1"/>
</dbReference>
<dbReference type="RefSeq" id="WP_259295366.1">
    <property type="nucleotide sequence ID" value="NZ_CALCIP010000003.1"/>
</dbReference>
<dbReference type="AlphaFoldDB" id="A0AAW6CZM5"/>
<organism evidence="3 4">
    <name type="scientific">Faecalicoccus pleomorphus</name>
    <dbReference type="NCBI Taxonomy" id="1323"/>
    <lineage>
        <taxon>Bacteria</taxon>
        <taxon>Bacillati</taxon>
        <taxon>Bacillota</taxon>
        <taxon>Erysipelotrichia</taxon>
        <taxon>Erysipelotrichales</taxon>
        <taxon>Erysipelotrichaceae</taxon>
        <taxon>Faecalicoccus</taxon>
    </lineage>
</organism>
<comment type="caution">
    <text evidence="3">The sequence shown here is derived from an EMBL/GenBank/DDBJ whole genome shotgun (WGS) entry which is preliminary data.</text>
</comment>
<dbReference type="GO" id="GO:0006351">
    <property type="term" value="P:DNA-templated transcription"/>
    <property type="evidence" value="ECO:0007669"/>
    <property type="project" value="TreeGrafter"/>
</dbReference>
<gene>
    <name evidence="3" type="ORF">PND82_09370</name>
</gene>
<name>A0AAW6CZM5_9FIRM</name>
<dbReference type="Pfam" id="PF04221">
    <property type="entry name" value="RelB"/>
    <property type="match status" value="1"/>
</dbReference>
<dbReference type="InterPro" id="IPR007337">
    <property type="entry name" value="RelB/DinJ"/>
</dbReference>
<proteinExistence type="inferred from homology"/>
<dbReference type="PANTHER" id="PTHR38781:SF1">
    <property type="entry name" value="ANTITOXIN DINJ-RELATED"/>
    <property type="match status" value="1"/>
</dbReference>